<dbReference type="EMBL" id="DF843998">
    <property type="protein sequence ID" value="GAT47782.1"/>
    <property type="molecule type" value="Genomic_DNA"/>
</dbReference>
<organism evidence="2 3">
    <name type="scientific">Mycena chlorophos</name>
    <name type="common">Agaric fungus</name>
    <name type="synonym">Agaricus chlorophos</name>
    <dbReference type="NCBI Taxonomy" id="658473"/>
    <lineage>
        <taxon>Eukaryota</taxon>
        <taxon>Fungi</taxon>
        <taxon>Dikarya</taxon>
        <taxon>Basidiomycota</taxon>
        <taxon>Agaricomycotina</taxon>
        <taxon>Agaricomycetes</taxon>
        <taxon>Agaricomycetidae</taxon>
        <taxon>Agaricales</taxon>
        <taxon>Marasmiineae</taxon>
        <taxon>Mycenaceae</taxon>
        <taxon>Mycena</taxon>
    </lineage>
</organism>
<evidence type="ECO:0000313" key="3">
    <source>
        <dbReference type="Proteomes" id="UP000815677"/>
    </source>
</evidence>
<evidence type="ECO:0000313" key="2">
    <source>
        <dbReference type="EMBL" id="GAT47782.1"/>
    </source>
</evidence>
<accession>A0ABQ0LB62</accession>
<reference evidence="2" key="1">
    <citation type="submission" date="2014-09" db="EMBL/GenBank/DDBJ databases">
        <title>Genome sequence of the luminous mushroom Mycena chlorophos for searching fungal bioluminescence genes.</title>
        <authorList>
            <person name="Tanaka Y."/>
            <person name="Kasuga D."/>
            <person name="Oba Y."/>
            <person name="Hase S."/>
            <person name="Sato K."/>
            <person name="Oba Y."/>
            <person name="Sakakibara Y."/>
        </authorList>
    </citation>
    <scope>NUCLEOTIDE SEQUENCE</scope>
</reference>
<gene>
    <name evidence="2" type="ORF">MCHLO_05225</name>
</gene>
<feature type="region of interest" description="Disordered" evidence="1">
    <location>
        <begin position="131"/>
        <end position="150"/>
    </location>
</feature>
<evidence type="ECO:0000256" key="1">
    <source>
        <dbReference type="SAM" id="MobiDB-lite"/>
    </source>
</evidence>
<sequence length="317" mass="34408">MQPPRLLRTPQPADTLLLRPPDEPHSTAQPSYASFGRRAGGRVRCIAGLVCAGLWSSPAGAYGHDGTSSFSFLLSFQRDPTRSLIRSERRSPRRCLFRAYPLCLGTGLWVPLAGTRMIRIRRSSACPPSRTTSITSLARSPAHPWDPDASKADGCGAKNLLSQDSRKHTSVGGRVSACPRGEDFNIVATGLCTPLLLYPHSWRSCPLANAYLGAGYTRGGCLRAFDESTSSGGCSEQRAVQLQHLRRYTRTIPIPFPFSRLRILVTSPFTSPPASFSPLLQVLASSYPQTAIFCTIPPSSFTHPSLAPWSLSPPPFA</sequence>
<keyword evidence="3" id="KW-1185">Reference proteome</keyword>
<dbReference type="Proteomes" id="UP000815677">
    <property type="component" value="Unassembled WGS sequence"/>
</dbReference>
<proteinExistence type="predicted"/>
<protein>
    <submittedName>
        <fullName evidence="2">Uncharacterized protein</fullName>
    </submittedName>
</protein>
<feature type="region of interest" description="Disordered" evidence="1">
    <location>
        <begin position="1"/>
        <end position="31"/>
    </location>
</feature>
<name>A0ABQ0LB62_MYCCL</name>